<keyword evidence="10" id="KW-1015">Disulfide bond</keyword>
<dbReference type="AlphaFoldDB" id="A0A423PQE0"/>
<dbReference type="GO" id="GO:0016020">
    <property type="term" value="C:membrane"/>
    <property type="evidence" value="ECO:0007669"/>
    <property type="project" value="UniProtKB-SubCell"/>
</dbReference>
<dbReference type="Proteomes" id="UP000283993">
    <property type="component" value="Unassembled WGS sequence"/>
</dbReference>
<evidence type="ECO:0000313" key="14">
    <source>
        <dbReference type="Proteomes" id="UP000283993"/>
    </source>
</evidence>
<dbReference type="InterPro" id="IPR003780">
    <property type="entry name" value="COX15/CtaA_fam"/>
</dbReference>
<feature type="transmembrane region" description="Helical" evidence="12">
    <location>
        <begin position="172"/>
        <end position="191"/>
    </location>
</feature>
<evidence type="ECO:0000256" key="10">
    <source>
        <dbReference type="ARBA" id="ARBA00023157"/>
    </source>
</evidence>
<feature type="transmembrane region" description="Helical" evidence="12">
    <location>
        <begin position="245"/>
        <end position="266"/>
    </location>
</feature>
<evidence type="ECO:0000256" key="5">
    <source>
        <dbReference type="ARBA" id="ARBA00022989"/>
    </source>
</evidence>
<comment type="pathway">
    <text evidence="11">Porphyrin-containing compound metabolism.</text>
</comment>
<dbReference type="EMBL" id="AYKH01000012">
    <property type="protein sequence ID" value="ROO27810.1"/>
    <property type="molecule type" value="Genomic_DNA"/>
</dbReference>
<dbReference type="PANTHER" id="PTHR35457">
    <property type="entry name" value="HEME A SYNTHASE"/>
    <property type="match status" value="1"/>
</dbReference>
<dbReference type="InterPro" id="IPR050450">
    <property type="entry name" value="COX15/CtaA_HemeA_synthase"/>
</dbReference>
<feature type="transmembrane region" description="Helical" evidence="12">
    <location>
        <begin position="303"/>
        <end position="323"/>
    </location>
</feature>
<protein>
    <submittedName>
        <fullName evidence="13">Cytochrome oxidase assembly protein</fullName>
    </submittedName>
</protein>
<keyword evidence="14" id="KW-1185">Reference proteome</keyword>
<evidence type="ECO:0000256" key="4">
    <source>
        <dbReference type="ARBA" id="ARBA00022723"/>
    </source>
</evidence>
<dbReference type="GO" id="GO:0006784">
    <property type="term" value="P:heme A biosynthetic process"/>
    <property type="evidence" value="ECO:0007669"/>
    <property type="project" value="InterPro"/>
</dbReference>
<evidence type="ECO:0000313" key="13">
    <source>
        <dbReference type="EMBL" id="ROO27810.1"/>
    </source>
</evidence>
<comment type="subcellular location">
    <subcellularLocation>
        <location evidence="1">Membrane</location>
        <topology evidence="1">Multi-pass membrane protein</topology>
    </subcellularLocation>
</comment>
<dbReference type="PANTHER" id="PTHR35457:SF1">
    <property type="entry name" value="HEME A SYNTHASE"/>
    <property type="match status" value="1"/>
</dbReference>
<feature type="transmembrane region" description="Helical" evidence="12">
    <location>
        <begin position="106"/>
        <end position="126"/>
    </location>
</feature>
<dbReference type="Pfam" id="PF02628">
    <property type="entry name" value="COX15-CtaA"/>
    <property type="match status" value="1"/>
</dbReference>
<reference evidence="13 14" key="1">
    <citation type="submission" date="2013-10" db="EMBL/GenBank/DDBJ databases">
        <title>Salinisphaera orenii MK-B5 Genome Sequencing.</title>
        <authorList>
            <person name="Lai Q."/>
            <person name="Li C."/>
            <person name="Shao Z."/>
        </authorList>
    </citation>
    <scope>NUCLEOTIDE SEQUENCE [LARGE SCALE GENOMIC DNA]</scope>
    <source>
        <strain evidence="13 14">MK-B5</strain>
    </source>
</reference>
<sequence>MSRFQLNLLTLCLAFVVITLGAFVRLSDAGLGCPDWPGCYGHLDVPTEAADVAAANARFSERPVEAPKAWKEMIHRYAAGALGLLILLMALAALRRSGDPHQQRVLPWVLLVLVIFQALLGMWTVTLLLKPLIVTAHLLGGMATFALLGWCLFRAGPLFAGWAATARRGLRVAAAAALVLLVGQIFLGAWTSTNYAALACPDFPTCQTYWWPPTDFSTAFTLWHGLGINYEYGILESTPRATIHWTHRLGAIVIAIVMLALAAGLWRAGRVDGRWRGLAGTLAAALALQVALGISVVEFHLPLSVAVAHNGGAALLLLTLVAINHAVWSARRHV</sequence>
<comment type="caution">
    <text evidence="13">The sequence shown here is derived from an EMBL/GenBank/DDBJ whole genome shotgun (WGS) entry which is preliminary data.</text>
</comment>
<evidence type="ECO:0000256" key="1">
    <source>
        <dbReference type="ARBA" id="ARBA00004141"/>
    </source>
</evidence>
<accession>A0A423PQE0</accession>
<keyword evidence="9 12" id="KW-0472">Membrane</keyword>
<keyword evidence="4" id="KW-0479">Metal-binding</keyword>
<evidence type="ECO:0000256" key="9">
    <source>
        <dbReference type="ARBA" id="ARBA00023136"/>
    </source>
</evidence>
<evidence type="ECO:0000256" key="3">
    <source>
        <dbReference type="ARBA" id="ARBA00022692"/>
    </source>
</evidence>
<keyword evidence="5 12" id="KW-1133">Transmembrane helix</keyword>
<keyword evidence="7" id="KW-0408">Iron</keyword>
<feature type="transmembrane region" description="Helical" evidence="12">
    <location>
        <begin position="278"/>
        <end position="297"/>
    </location>
</feature>
<feature type="transmembrane region" description="Helical" evidence="12">
    <location>
        <begin position="74"/>
        <end position="94"/>
    </location>
</feature>
<keyword evidence="6" id="KW-0560">Oxidoreductase</keyword>
<keyword evidence="3 12" id="KW-0812">Transmembrane</keyword>
<evidence type="ECO:0000256" key="7">
    <source>
        <dbReference type="ARBA" id="ARBA00023004"/>
    </source>
</evidence>
<evidence type="ECO:0000256" key="8">
    <source>
        <dbReference type="ARBA" id="ARBA00023133"/>
    </source>
</evidence>
<evidence type="ECO:0000256" key="12">
    <source>
        <dbReference type="SAM" id="Phobius"/>
    </source>
</evidence>
<gene>
    <name evidence="13" type="ORF">SAOR_08295</name>
</gene>
<keyword evidence="2" id="KW-1003">Cell membrane</keyword>
<dbReference type="GO" id="GO:0016491">
    <property type="term" value="F:oxidoreductase activity"/>
    <property type="evidence" value="ECO:0007669"/>
    <property type="project" value="UniProtKB-KW"/>
</dbReference>
<evidence type="ECO:0000256" key="6">
    <source>
        <dbReference type="ARBA" id="ARBA00023002"/>
    </source>
</evidence>
<proteinExistence type="predicted"/>
<organism evidence="13 14">
    <name type="scientific">Salinisphaera orenii MK-B5</name>
    <dbReference type="NCBI Taxonomy" id="856730"/>
    <lineage>
        <taxon>Bacteria</taxon>
        <taxon>Pseudomonadati</taxon>
        <taxon>Pseudomonadota</taxon>
        <taxon>Gammaproteobacteria</taxon>
        <taxon>Salinisphaerales</taxon>
        <taxon>Salinisphaeraceae</taxon>
        <taxon>Salinisphaera</taxon>
    </lineage>
</organism>
<name>A0A423PQE0_9GAMM</name>
<evidence type="ECO:0000256" key="2">
    <source>
        <dbReference type="ARBA" id="ARBA00022475"/>
    </source>
</evidence>
<evidence type="ECO:0000256" key="11">
    <source>
        <dbReference type="ARBA" id="ARBA00023444"/>
    </source>
</evidence>
<feature type="transmembrane region" description="Helical" evidence="12">
    <location>
        <begin position="132"/>
        <end position="152"/>
    </location>
</feature>
<dbReference type="GO" id="GO:0046872">
    <property type="term" value="F:metal ion binding"/>
    <property type="evidence" value="ECO:0007669"/>
    <property type="project" value="UniProtKB-KW"/>
</dbReference>
<keyword evidence="8" id="KW-0350">Heme biosynthesis</keyword>
<dbReference type="RefSeq" id="WP_123631000.1">
    <property type="nucleotide sequence ID" value="NZ_AYKH01000012.1"/>
</dbReference>